<evidence type="ECO:0000256" key="1">
    <source>
        <dbReference type="SAM" id="MobiDB-lite"/>
    </source>
</evidence>
<feature type="compositionally biased region" description="Polar residues" evidence="1">
    <location>
        <begin position="86"/>
        <end position="105"/>
    </location>
</feature>
<dbReference type="EMBL" id="JBHUKU010000030">
    <property type="protein sequence ID" value="MFD2465275.1"/>
    <property type="molecule type" value="Genomic_DNA"/>
</dbReference>
<sequence>MDAPTSRSTDRSPVNVIGEWQRRGLLRDLSWDFSVTGARQRLTVQCIITARRATDDHLFHAMGEARSTAAAEKAAAHNLLRMLTDPASNLPLSPQSPATGSQPRLRTQHAATHRISEHPPLPLAQPLIPPPAPTWMYTTSRLDSGRVENRSVLRSLGWIPGDLLTQRSYPNAIVVRHDPDGVNPAPLKSLLHLPAPLRRRCGLADDDSVLLAANPHLNTLIVYPMALLDRTMTPEHEAFAENWRR</sequence>
<name>A0ABW5GX82_9PSEU</name>
<keyword evidence="3" id="KW-1185">Reference proteome</keyword>
<feature type="region of interest" description="Disordered" evidence="1">
    <location>
        <begin position="86"/>
        <end position="112"/>
    </location>
</feature>
<accession>A0ABW5GX82</accession>
<dbReference type="RefSeq" id="WP_345408003.1">
    <property type="nucleotide sequence ID" value="NZ_BAABHG010000024.1"/>
</dbReference>
<dbReference type="Proteomes" id="UP001597419">
    <property type="component" value="Unassembled WGS sequence"/>
</dbReference>
<comment type="caution">
    <text evidence="2">The sequence shown here is derived from an EMBL/GenBank/DDBJ whole genome shotgun (WGS) entry which is preliminary data.</text>
</comment>
<proteinExistence type="predicted"/>
<protein>
    <recommendedName>
        <fullName evidence="4">DRBM domain-containing protein</fullName>
    </recommendedName>
</protein>
<evidence type="ECO:0008006" key="4">
    <source>
        <dbReference type="Google" id="ProtNLM"/>
    </source>
</evidence>
<evidence type="ECO:0000313" key="2">
    <source>
        <dbReference type="EMBL" id="MFD2465275.1"/>
    </source>
</evidence>
<reference evidence="3" key="1">
    <citation type="journal article" date="2019" name="Int. J. Syst. Evol. Microbiol.">
        <title>The Global Catalogue of Microorganisms (GCM) 10K type strain sequencing project: providing services to taxonomists for standard genome sequencing and annotation.</title>
        <authorList>
            <consortium name="The Broad Institute Genomics Platform"/>
            <consortium name="The Broad Institute Genome Sequencing Center for Infectious Disease"/>
            <person name="Wu L."/>
            <person name="Ma J."/>
        </authorList>
    </citation>
    <scope>NUCLEOTIDE SEQUENCE [LARGE SCALE GENOMIC DNA]</scope>
    <source>
        <strain evidence="3">CGMCC 4.7643</strain>
    </source>
</reference>
<organism evidence="2 3">
    <name type="scientific">Amycolatopsis samaneae</name>
    <dbReference type="NCBI Taxonomy" id="664691"/>
    <lineage>
        <taxon>Bacteria</taxon>
        <taxon>Bacillati</taxon>
        <taxon>Actinomycetota</taxon>
        <taxon>Actinomycetes</taxon>
        <taxon>Pseudonocardiales</taxon>
        <taxon>Pseudonocardiaceae</taxon>
        <taxon>Amycolatopsis</taxon>
    </lineage>
</organism>
<evidence type="ECO:0000313" key="3">
    <source>
        <dbReference type="Proteomes" id="UP001597419"/>
    </source>
</evidence>
<gene>
    <name evidence="2" type="ORF">ACFSYJ_42115</name>
</gene>